<organism evidence="1 2">
    <name type="scientific">Furculomyces boomerangus</name>
    <dbReference type="NCBI Taxonomy" id="61424"/>
    <lineage>
        <taxon>Eukaryota</taxon>
        <taxon>Fungi</taxon>
        <taxon>Fungi incertae sedis</taxon>
        <taxon>Zoopagomycota</taxon>
        <taxon>Kickxellomycotina</taxon>
        <taxon>Harpellomycetes</taxon>
        <taxon>Harpellales</taxon>
        <taxon>Harpellaceae</taxon>
        <taxon>Furculomyces</taxon>
    </lineage>
</organism>
<comment type="caution">
    <text evidence="1">The sequence shown here is derived from an EMBL/GenBank/DDBJ whole genome shotgun (WGS) entry which is preliminary data.</text>
</comment>
<dbReference type="AlphaFoldDB" id="A0A2T9Z394"/>
<dbReference type="EMBL" id="MBFT01000057">
    <property type="protein sequence ID" value="PVU99014.1"/>
    <property type="molecule type" value="Genomic_DNA"/>
</dbReference>
<gene>
    <name evidence="1" type="ORF">BB559_001079</name>
</gene>
<keyword evidence="2" id="KW-1185">Reference proteome</keyword>
<sequence length="138" mass="15990">MNVITPRNSRALFRKLYKTSKIALSDQKPLLYTFRSLLIKGFKQSSSNSDINKTADLLSQGNRVLSILKLATEPGSSENKLLHSVLKMEQLNERYNKRPPNFNRKLKPHQFTIYKEINHEYNKALDMLCNQILISIPK</sequence>
<accession>A0A2T9Z394</accession>
<reference evidence="1 2" key="1">
    <citation type="journal article" date="2018" name="MBio">
        <title>Comparative Genomics Reveals the Core Gene Toolbox for the Fungus-Insect Symbiosis.</title>
        <authorList>
            <person name="Wang Y."/>
            <person name="Stata M."/>
            <person name="Wang W."/>
            <person name="Stajich J.E."/>
            <person name="White M.M."/>
            <person name="Moncalvo J.M."/>
        </authorList>
    </citation>
    <scope>NUCLEOTIDE SEQUENCE [LARGE SCALE GENOMIC DNA]</scope>
    <source>
        <strain evidence="1 2">AUS-77-4</strain>
    </source>
</reference>
<evidence type="ECO:0000313" key="1">
    <source>
        <dbReference type="EMBL" id="PVU99014.1"/>
    </source>
</evidence>
<proteinExistence type="predicted"/>
<dbReference type="OrthoDB" id="190098at2759"/>
<dbReference type="Proteomes" id="UP000245699">
    <property type="component" value="Unassembled WGS sequence"/>
</dbReference>
<protein>
    <submittedName>
        <fullName evidence="1">Uncharacterized protein</fullName>
    </submittedName>
</protein>
<evidence type="ECO:0000313" key="2">
    <source>
        <dbReference type="Proteomes" id="UP000245699"/>
    </source>
</evidence>
<name>A0A2T9Z394_9FUNG</name>